<evidence type="ECO:0000313" key="3">
    <source>
        <dbReference type="Proteomes" id="UP000187941"/>
    </source>
</evidence>
<name>A0A1P9WZ24_9BACT</name>
<dbReference type="InterPro" id="IPR001509">
    <property type="entry name" value="Epimerase_deHydtase"/>
</dbReference>
<dbReference type="EMBL" id="CP014263">
    <property type="protein sequence ID" value="AQG80625.1"/>
    <property type="molecule type" value="Genomic_DNA"/>
</dbReference>
<dbReference type="InterPro" id="IPR050177">
    <property type="entry name" value="Lipid_A_modif_metabolic_enz"/>
</dbReference>
<dbReference type="STRING" id="1178516.AWR27_15615"/>
<accession>A0A1P9WZ24</accession>
<dbReference type="AlphaFoldDB" id="A0A1P9WZ24"/>
<reference evidence="2 3" key="1">
    <citation type="submission" date="2016-01" db="EMBL/GenBank/DDBJ databases">
        <authorList>
            <person name="Oliw E.H."/>
        </authorList>
    </citation>
    <scope>NUCLEOTIDE SEQUENCE [LARGE SCALE GENOMIC DNA]</scope>
    <source>
        <strain evidence="2 3">DY10</strain>
    </source>
</reference>
<dbReference type="KEGG" id="smon:AWR27_15615"/>
<organism evidence="2 3">
    <name type="scientific">Spirosoma montaniterrae</name>
    <dbReference type="NCBI Taxonomy" id="1178516"/>
    <lineage>
        <taxon>Bacteria</taxon>
        <taxon>Pseudomonadati</taxon>
        <taxon>Bacteroidota</taxon>
        <taxon>Cytophagia</taxon>
        <taxon>Cytophagales</taxon>
        <taxon>Cytophagaceae</taxon>
        <taxon>Spirosoma</taxon>
    </lineage>
</organism>
<dbReference type="InterPro" id="IPR036291">
    <property type="entry name" value="NAD(P)-bd_dom_sf"/>
</dbReference>
<sequence length="344" mass="38423">MKLLIIGGTGNISRWFVPHLLDQGHNVTLYNRGQRTVAGLESVKTITGDRTDYATFERQMADAGTFDCVIDMVGFEPADAESAVRAFRGRVGQFIFCSTVDVFSKRPLAYPIRETDAFGASPTFPYAHKKVQMEQTFWRAYEAGDFPLTVLRPAATYSEGWSPLVTPFGGQSYHLDRLRKGLPIILHGDGSAIWVAAHSDDVGRAFVNAVGNTQTLGQSYNITGDELMTWHAMHRIVAEELGAPEPTFVTIPTSVLARLAPAESAWCVENFQFNNIVDNRAAKDVLDFRYTISYREGVRRCLAHLLANNAIEDCSAYPFYDNLLRRWQTVAKELVNNRDENQSA</sequence>
<dbReference type="Gene3D" id="3.40.50.720">
    <property type="entry name" value="NAD(P)-binding Rossmann-like Domain"/>
    <property type="match status" value="1"/>
</dbReference>
<gene>
    <name evidence="2" type="ORF">AWR27_15615</name>
</gene>
<dbReference type="OrthoDB" id="9774199at2"/>
<feature type="domain" description="NAD-dependent epimerase/dehydratase" evidence="1">
    <location>
        <begin position="4"/>
        <end position="222"/>
    </location>
</feature>
<dbReference type="PANTHER" id="PTHR43245">
    <property type="entry name" value="BIFUNCTIONAL POLYMYXIN RESISTANCE PROTEIN ARNA"/>
    <property type="match status" value="1"/>
</dbReference>
<dbReference type="Pfam" id="PF01370">
    <property type="entry name" value="Epimerase"/>
    <property type="match status" value="1"/>
</dbReference>
<proteinExistence type="predicted"/>
<evidence type="ECO:0000259" key="1">
    <source>
        <dbReference type="Pfam" id="PF01370"/>
    </source>
</evidence>
<keyword evidence="3" id="KW-1185">Reference proteome</keyword>
<dbReference type="Proteomes" id="UP000187941">
    <property type="component" value="Chromosome"/>
</dbReference>
<dbReference type="RefSeq" id="WP_077132054.1">
    <property type="nucleotide sequence ID" value="NZ_CP014263.1"/>
</dbReference>
<protein>
    <recommendedName>
        <fullName evidence="1">NAD-dependent epimerase/dehydratase domain-containing protein</fullName>
    </recommendedName>
</protein>
<evidence type="ECO:0000313" key="2">
    <source>
        <dbReference type="EMBL" id="AQG80625.1"/>
    </source>
</evidence>
<dbReference type="SUPFAM" id="SSF51735">
    <property type="entry name" value="NAD(P)-binding Rossmann-fold domains"/>
    <property type="match status" value="1"/>
</dbReference>